<feature type="chain" id="PRO_5035925057" evidence="1">
    <location>
        <begin position="18"/>
        <end position="449"/>
    </location>
</feature>
<evidence type="ECO:0000313" key="2">
    <source>
        <dbReference type="EMBL" id="CAD6192055.1"/>
    </source>
</evidence>
<keyword evidence="3" id="KW-1185">Reference proteome</keyword>
<dbReference type="PANTHER" id="PTHR23208">
    <property type="entry name" value="LYSOZYME PROTEIN"/>
    <property type="match status" value="1"/>
</dbReference>
<reference evidence="2" key="1">
    <citation type="submission" date="2020-10" db="EMBL/GenBank/DDBJ databases">
        <authorList>
            <person name="Kikuchi T."/>
        </authorList>
    </citation>
    <scope>NUCLEOTIDE SEQUENCE</scope>
    <source>
        <strain evidence="2">NKZ352</strain>
    </source>
</reference>
<dbReference type="SUPFAM" id="SSF51445">
    <property type="entry name" value="(Trans)glycosidases"/>
    <property type="match status" value="2"/>
</dbReference>
<organism evidence="2 3">
    <name type="scientific">Caenorhabditis auriculariae</name>
    <dbReference type="NCBI Taxonomy" id="2777116"/>
    <lineage>
        <taxon>Eukaryota</taxon>
        <taxon>Metazoa</taxon>
        <taxon>Ecdysozoa</taxon>
        <taxon>Nematoda</taxon>
        <taxon>Chromadorea</taxon>
        <taxon>Rhabditida</taxon>
        <taxon>Rhabditina</taxon>
        <taxon>Rhabditomorpha</taxon>
        <taxon>Rhabditoidea</taxon>
        <taxon>Rhabditidae</taxon>
        <taxon>Peloderinae</taxon>
        <taxon>Caenorhabditis</taxon>
    </lineage>
</organism>
<dbReference type="EMBL" id="CAJGYM010000025">
    <property type="protein sequence ID" value="CAD6192055.1"/>
    <property type="molecule type" value="Genomic_DNA"/>
</dbReference>
<protein>
    <submittedName>
        <fullName evidence="2">Uncharacterized protein</fullName>
    </submittedName>
</protein>
<dbReference type="InterPro" id="IPR017853">
    <property type="entry name" value="GH"/>
</dbReference>
<dbReference type="OrthoDB" id="25039at2759"/>
<proteinExistence type="predicted"/>
<gene>
    <name evidence="2" type="ORF">CAUJ_LOCUS7974</name>
</gene>
<name>A0A8S1H9T3_9PELO</name>
<dbReference type="Gene3D" id="3.20.20.80">
    <property type="entry name" value="Glycosidases"/>
    <property type="match status" value="2"/>
</dbReference>
<accession>A0A8S1H9T3</accession>
<keyword evidence="1" id="KW-0732">Signal</keyword>
<dbReference type="Proteomes" id="UP000835052">
    <property type="component" value="Unassembled WGS sequence"/>
</dbReference>
<evidence type="ECO:0000256" key="1">
    <source>
        <dbReference type="SAM" id="SignalP"/>
    </source>
</evidence>
<dbReference type="GO" id="GO:0045087">
    <property type="term" value="P:innate immune response"/>
    <property type="evidence" value="ECO:0007669"/>
    <property type="project" value="TreeGrafter"/>
</dbReference>
<dbReference type="InterPro" id="IPR051595">
    <property type="entry name" value="GH25_Enzymes"/>
</dbReference>
<dbReference type="GO" id="GO:0007165">
    <property type="term" value="P:signal transduction"/>
    <property type="evidence" value="ECO:0007669"/>
    <property type="project" value="TreeGrafter"/>
</dbReference>
<comment type="caution">
    <text evidence="2">The sequence shown here is derived from an EMBL/GenBank/DDBJ whole genome shotgun (WGS) entry which is preliminary data.</text>
</comment>
<evidence type="ECO:0000313" key="3">
    <source>
        <dbReference type="Proteomes" id="UP000835052"/>
    </source>
</evidence>
<sequence length="449" mass="50276">MLKLGLFFASLCFVLFAMPLDTEMDISKLISFTPAVDFSVQVPVNQLQCLRQNGYNLLLLRGFSAEGDGEFDPNAIINGHNAMRYSFGLQIYMEPQPASKTKNATQQLDEMIGALYHYGLHFRNFWLQVSSKSLSTWNSDAASNIAFLDAIISQAHHGGIGVGVFTSQDDWKTITNNWIPNYPSLPLWYSNVKGNGVQGETPQDFNDFVPFGPFTTPTAKQYGIGESDCQVANNRDIYVNSQAAPQSLFQAGAPKTLEEAYRNNFYTPAVDFSAHVPVNQLSCLKLSGYFILFLRGFSAENDGEFDPNAIINFHNALKCRQPPKPRTPPNSLDEMMGSLTHYGLYFRFFWLQVSSKTLSKWNSDAVFNVAFIDAIISRAQQGGIGVGIYTNQDEWKQITNNWTPNYPNIPLWYSSVKGNDCQVANNRDIYIKNEAAPFSFLHMGTPKAL</sequence>
<dbReference type="AlphaFoldDB" id="A0A8S1H9T3"/>
<dbReference type="PANTHER" id="PTHR23208:SF36">
    <property type="entry name" value="LYSOZYME-RELATED"/>
    <property type="match status" value="1"/>
</dbReference>
<feature type="signal peptide" evidence="1">
    <location>
        <begin position="1"/>
        <end position="17"/>
    </location>
</feature>